<organism evidence="1 2">
    <name type="scientific">Dryococelus australis</name>
    <dbReference type="NCBI Taxonomy" id="614101"/>
    <lineage>
        <taxon>Eukaryota</taxon>
        <taxon>Metazoa</taxon>
        <taxon>Ecdysozoa</taxon>
        <taxon>Arthropoda</taxon>
        <taxon>Hexapoda</taxon>
        <taxon>Insecta</taxon>
        <taxon>Pterygota</taxon>
        <taxon>Neoptera</taxon>
        <taxon>Polyneoptera</taxon>
        <taxon>Phasmatodea</taxon>
        <taxon>Verophasmatodea</taxon>
        <taxon>Anareolatae</taxon>
        <taxon>Phasmatidae</taxon>
        <taxon>Eurycanthinae</taxon>
        <taxon>Dryococelus</taxon>
    </lineage>
</organism>
<reference evidence="1 2" key="1">
    <citation type="submission" date="2023-02" db="EMBL/GenBank/DDBJ databases">
        <title>LHISI_Scaffold_Assembly.</title>
        <authorList>
            <person name="Stuart O.P."/>
            <person name="Cleave R."/>
            <person name="Magrath M.J.L."/>
            <person name="Mikheyev A.S."/>
        </authorList>
    </citation>
    <scope>NUCLEOTIDE SEQUENCE [LARGE SCALE GENOMIC DNA]</scope>
    <source>
        <strain evidence="1">Daus_M_001</strain>
        <tissue evidence="1">Leg muscle</tissue>
    </source>
</reference>
<keyword evidence="2" id="KW-1185">Reference proteome</keyword>
<evidence type="ECO:0000313" key="2">
    <source>
        <dbReference type="Proteomes" id="UP001159363"/>
    </source>
</evidence>
<accession>A0ABQ9GBK8</accession>
<sequence>MCGLNGSKCRKCDICCKLCRKRETSLCELCNFNTAFMKDIKDSVLKKDNCVKHVKSEIHKNALNAMSSVSGEKKYCIGKLVDIVYVLAEEEKAFNTFLKLFELKNTGVEISETCTTGFTDVSVTHKELVFVMFINKDTSAVKFKYLKSTDLPNSSASAIFNSLKEMVTEFGVENFGGGGGGEIVFL</sequence>
<proteinExistence type="predicted"/>
<dbReference type="Proteomes" id="UP001159363">
    <property type="component" value="Chromosome 13"/>
</dbReference>
<dbReference type="EMBL" id="JARBHB010000014">
    <property type="protein sequence ID" value="KAJ8868857.1"/>
    <property type="molecule type" value="Genomic_DNA"/>
</dbReference>
<gene>
    <name evidence="1" type="ORF">PR048_030398</name>
</gene>
<name>A0ABQ9GBK8_9NEOP</name>
<comment type="caution">
    <text evidence="1">The sequence shown here is derived from an EMBL/GenBank/DDBJ whole genome shotgun (WGS) entry which is preliminary data.</text>
</comment>
<protein>
    <submittedName>
        <fullName evidence="1">Uncharacterized protein</fullName>
    </submittedName>
</protein>
<evidence type="ECO:0000313" key="1">
    <source>
        <dbReference type="EMBL" id="KAJ8868857.1"/>
    </source>
</evidence>